<gene>
    <name evidence="2" type="ORF">SDC9_117590</name>
</gene>
<evidence type="ECO:0000313" key="2">
    <source>
        <dbReference type="EMBL" id="MPM70635.1"/>
    </source>
</evidence>
<feature type="compositionally biased region" description="Basic and acidic residues" evidence="1">
    <location>
        <begin position="19"/>
        <end position="28"/>
    </location>
</feature>
<accession>A0A645BZF0</accession>
<comment type="caution">
    <text evidence="2">The sequence shown here is derived from an EMBL/GenBank/DDBJ whole genome shotgun (WGS) entry which is preliminary data.</text>
</comment>
<proteinExistence type="predicted"/>
<feature type="region of interest" description="Disordered" evidence="1">
    <location>
        <begin position="1"/>
        <end position="28"/>
    </location>
</feature>
<protein>
    <submittedName>
        <fullName evidence="2">Uncharacterized protein</fullName>
    </submittedName>
</protein>
<dbReference type="EMBL" id="VSSQ01023590">
    <property type="protein sequence ID" value="MPM70635.1"/>
    <property type="molecule type" value="Genomic_DNA"/>
</dbReference>
<sequence>MRAHFGTDDVGPPIAEDLASDRHQRPDTQHVRHRTARAEQSGLVAEQFCGARFEFVDRRVLAVNIVADGRRGHRLPHLRGRPGDGVRPQIDHHSHSFQSGTRCGTRRSSLLWLSRSAIMKASSRLWLRFSRGSQAVS</sequence>
<reference evidence="2" key="1">
    <citation type="submission" date="2019-08" db="EMBL/GenBank/DDBJ databases">
        <authorList>
            <person name="Kucharzyk K."/>
            <person name="Murdoch R.W."/>
            <person name="Higgins S."/>
            <person name="Loffler F."/>
        </authorList>
    </citation>
    <scope>NUCLEOTIDE SEQUENCE</scope>
</reference>
<name>A0A645BZF0_9ZZZZ</name>
<dbReference type="AlphaFoldDB" id="A0A645BZF0"/>
<evidence type="ECO:0000256" key="1">
    <source>
        <dbReference type="SAM" id="MobiDB-lite"/>
    </source>
</evidence>
<organism evidence="2">
    <name type="scientific">bioreactor metagenome</name>
    <dbReference type="NCBI Taxonomy" id="1076179"/>
    <lineage>
        <taxon>unclassified sequences</taxon>
        <taxon>metagenomes</taxon>
        <taxon>ecological metagenomes</taxon>
    </lineage>
</organism>